<dbReference type="Pfam" id="PF13927">
    <property type="entry name" value="Ig_3"/>
    <property type="match status" value="1"/>
</dbReference>
<feature type="domain" description="Ig-like" evidence="3">
    <location>
        <begin position="1031"/>
        <end position="1116"/>
    </location>
</feature>
<feature type="domain" description="Ig-like" evidence="3">
    <location>
        <begin position="687"/>
        <end position="772"/>
    </location>
</feature>
<feature type="domain" description="Ig-like" evidence="3">
    <location>
        <begin position="1464"/>
        <end position="1542"/>
    </location>
</feature>
<dbReference type="GO" id="GO:0042609">
    <property type="term" value="F:CD4 receptor binding"/>
    <property type="evidence" value="ECO:0007669"/>
    <property type="project" value="TreeGrafter"/>
</dbReference>
<evidence type="ECO:0000313" key="5">
    <source>
        <dbReference type="Proteomes" id="UP000225706"/>
    </source>
</evidence>
<dbReference type="GO" id="GO:0050859">
    <property type="term" value="P:negative regulation of B cell receptor signaling pathway"/>
    <property type="evidence" value="ECO:0007669"/>
    <property type="project" value="TreeGrafter"/>
</dbReference>
<dbReference type="PANTHER" id="PTHR46958:SF1">
    <property type="entry name" value="B-CELL RECEPTOR CD22"/>
    <property type="match status" value="1"/>
</dbReference>
<dbReference type="GO" id="GO:0033691">
    <property type="term" value="F:sialic acid binding"/>
    <property type="evidence" value="ECO:0007669"/>
    <property type="project" value="TreeGrafter"/>
</dbReference>
<comment type="caution">
    <text evidence="4">The sequence shown here is derived from an EMBL/GenBank/DDBJ whole genome shotgun (WGS) entry which is preliminary data.</text>
</comment>
<feature type="domain" description="Ig-like" evidence="3">
    <location>
        <begin position="859"/>
        <end position="944"/>
    </location>
</feature>
<feature type="compositionally biased region" description="Polar residues" evidence="1">
    <location>
        <begin position="2444"/>
        <end position="2459"/>
    </location>
</feature>
<dbReference type="OrthoDB" id="5989927at2759"/>
<feature type="domain" description="Ig-like" evidence="3">
    <location>
        <begin position="1292"/>
        <end position="1370"/>
    </location>
</feature>
<feature type="domain" description="Ig-like" evidence="3">
    <location>
        <begin position="604"/>
        <end position="682"/>
    </location>
</feature>
<feature type="domain" description="Ig-like" evidence="3">
    <location>
        <begin position="260"/>
        <end position="338"/>
    </location>
</feature>
<keyword evidence="5" id="KW-1185">Reference proteome</keyword>
<feature type="domain" description="Ig-like" evidence="3">
    <location>
        <begin position="1896"/>
        <end position="1976"/>
    </location>
</feature>
<feature type="domain" description="Ig-like" evidence="3">
    <location>
        <begin position="1979"/>
        <end position="2049"/>
    </location>
</feature>
<dbReference type="GO" id="GO:0055037">
    <property type="term" value="C:recycling endosome"/>
    <property type="evidence" value="ECO:0007669"/>
    <property type="project" value="TreeGrafter"/>
</dbReference>
<dbReference type="SUPFAM" id="SSF48726">
    <property type="entry name" value="Immunoglobulin"/>
    <property type="match status" value="10"/>
</dbReference>
<evidence type="ECO:0000256" key="2">
    <source>
        <dbReference type="SAM" id="Phobius"/>
    </source>
</evidence>
<evidence type="ECO:0000259" key="3">
    <source>
        <dbReference type="PROSITE" id="PS50835"/>
    </source>
</evidence>
<sequence length="2620" mass="291564">MFLVFDEGTKAFDQSGTILYQFGKEGNQVGQFNWPCGLLIDCGSITWYEPLPVTTVLSAGDYPTPGEKKLFEGHPASLSWNFSFTSVTLFAVAIKFNTDTVAFSGPEGQAAAVEDAFKDRFNFSWISQRLTLVIFNATAEYDESNGAFRCELTTSGGTWIRRILLKILDKSDGVSLKTNATRNNGCVDIWVTFTCSLSDSNLAVHNYMLVKNGTEVSLSESGTWIERISRGETFVYKCVAYQQVDNVTSKNNVTLTVKVPVDVEEMRNVTVMEGTHVTKECNVTAGTPPLTVLWENVKSDQIIEGKLLNISSITRYQREYRCIANNSCGSNSSTMFIDVQYKPDNVTLETNTTEYNGCVDVWVTFTCNSSEANPPVHNYMLLKNGTGVGFSESGKWLEKISRGDTFVYNCVAYQKLDNVTSSNSVTMTVEVPVNLEQIQNVTVMEGMAVTRECNVTAGTHPLTVLWENVKSGQIIEGKLLNISNITRYQREYRCIANNSCGSNSTTMVIDVQYKPDTVTLKTNTTNNNSCVDVWVTFACNSSEANPPLHNYMLLKNGTEVSFSENGIWMQKISRGETFLYNCVAYQRVDNVTSTNSVTMTVKVPVGVEQIQKVTVVEGTHVTKECNVTAGTPPLTVLWENVKSGHSIEGKLLNISNITRYQREYRCIANNTCGSNSTTMVIDVQYKPDNVTLVTNATKNNDCVDIWVTFTCNSSEANPPVYSYMLLKNGTEVSFSKSRTWLEKISRGETFVYNCVAYQQVENVTSTNSVTISVKVPVVVEQLREVIVMEGTYVTKKCNVTAGTPPLSVLWKNVKSGQINDGKLLNISNITRYQREYRCIANNSCGSNSTTMFFDVQYKPDNVTLETNATENNGCVDIWVTFTCNSSEANPPVHNYMLLKNGTEVSFSESGTWLEKISRGETFVYNCVAYQKVDNVTSTNSLTITVKVPVGVEQIKKVTVVEGTHVTKECNVTAGSPPLTVLWENVKRSQIIEGTLLNISNITRYQREYRCIANNSCGSNFTTMVIDVQYKPDNVTLETNATENNGCVDIWVTFTCNSSGANPPVHNYMLFKNGPEVSFSENGRWMQKISPGETFVYNCVAYQQVDNVTSTNSVTLTVKVPVDMEHIRKLTVMESAHVTKECNVTAGTLPLTVLWENVKSGQIIDGKLLNISNITRYQREYRCIANNSCGSNSTTMVIDVQYKPDNVTLETNTTKNHYCVDIWVAFSCNSSEANPPVHNYMLLKNGTEVSLSESGTWLEKISRGETFVYKCVAYQQVDNVTSTNSVIITVKVPVDVEQIRNVTVTEGTVVTKECNVTAGTTPLTLFWENVQGGQIIEGKLLNISNITRYQREYRCIANNTCGSNSTTMLIDVQFKPDNVTLKTNTTENNGCIDIWVTFTCYSSEANPPVHNYMVLKNGTEVSFSENGIWMQKISRGEKFVYNCVAYQEVDNVTSTNSVTMTVKVPVDVEQIRKVTVMEGTHVTKECNVTAGTPPLTVLWENVKSGHIIEGKLLNISNITRYQREYRCIANNSCGSNSTTMVIDVQYKPDNVTLETNTTKNNYCVDIWVIFTCNSTEANPPVHNYLLFKNGSEVSLSESGTWLEKISRGDTFVYNCVAYQQVENVTSTNSVTITVKVPVDVEQIRKVTVMEGTYVTKECKVTAGTPPLSVRWENVKRGQIIEGELLNISKITRYQREYRCIANNTCGSNSTSMFIDVQYKPGNVTLETNATWKNSCVDIWVTFTCNSSEANPPVHNYMLLKNGTEVGFSEIGTWLEKISRDKTFIYSCVAFQLVDNMTSTNSVTVARVKPDNVTLETNTTENNGCVDVWVTFTCNSSEANPPVHNYMLLKNGTEVGFSEIGTWLEKISRDKTFIYSCVAFQLVDNMTSTNSVTVARVPVTVEQIQSLTVIEGTNVTRECNATGGSPPPAVFWENVKSGRFMAGRLLNITHITRFQTEYRCIANNICGMDSTTMFIDVQYKPSSTQSSSIVKLVLGEDRSIGCPVDIGNPPAVITWFKGNDTNGTKIAITSTLEVQSAVLSDEGWYICFAKNVLGNATGNLLLLVVLPTAATPSPTTPTVKGRGSSLASEITEVYLTVTIQENCSKRSEVAARFPDVACQVALSFGCLSANSIYTRCGSVVLDFMMKLNQSVVVSHVLTFLSDAARKDKFGVFKVDPASIKQVLIPTDGLDSPTQGPEESNCPCNDVLLKAIIGVLVFIIFLPLVYIVWLYRKGALGKQGTYEDVKGVYDKSVEGHGKAAQGIEKWDLNREVEKFEIKRRDYKQLLEQDFESRRKQEEDAEREKKDWEDCKRRRRAQAASVLACGVNIGERLVGGEIMFRDLITRLAGGAVVVTTWMVLRKSNSLEEFVNAFNEAVLPFGNFLRAISEGSSRLTIQAENVSDLDALWQSYQDETPQTNIQDFLVTEEIKKVRVEEYLENLQETYSEITLPSDSGTGTRSSAPSEYGLDKESTLTSSSSAKAIMQQLESSLQIDLGFFRNPTPEDETVIRILARKAKKLKRMDVFYHLRKITPPGATGPRLPNDLHIEEVPKSKKDHLSNFLQTQGGMPWDLARKLHLRPSDVNNLRKGTNILDVIVMRHDLRTVGELYDFLCDHGQPRAADKL</sequence>
<proteinExistence type="predicted"/>
<feature type="domain" description="Ig-like" evidence="3">
    <location>
        <begin position="343"/>
        <end position="426"/>
    </location>
</feature>
<dbReference type="InterPro" id="IPR013783">
    <property type="entry name" value="Ig-like_fold"/>
</dbReference>
<keyword evidence="2" id="KW-0812">Transmembrane</keyword>
<evidence type="ECO:0000256" key="1">
    <source>
        <dbReference type="SAM" id="MobiDB-lite"/>
    </source>
</evidence>
<feature type="domain" description="Ig-like" evidence="3">
    <location>
        <begin position="1375"/>
        <end position="1458"/>
    </location>
</feature>
<dbReference type="Pfam" id="PF11396">
    <property type="entry name" value="PepSY_like"/>
    <property type="match status" value="1"/>
</dbReference>
<dbReference type="InterPro" id="IPR003598">
    <property type="entry name" value="Ig_sub2"/>
</dbReference>
<dbReference type="EMBL" id="LSMT01000257">
    <property type="protein sequence ID" value="PFX21943.1"/>
    <property type="molecule type" value="Genomic_DNA"/>
</dbReference>
<dbReference type="SMART" id="SM00409">
    <property type="entry name" value="IG"/>
    <property type="match status" value="17"/>
</dbReference>
<dbReference type="GO" id="GO:0019903">
    <property type="term" value="F:protein phosphatase binding"/>
    <property type="evidence" value="ECO:0007669"/>
    <property type="project" value="TreeGrafter"/>
</dbReference>
<reference evidence="5" key="1">
    <citation type="journal article" date="2017" name="bioRxiv">
        <title>Comparative analysis of the genomes of Stylophora pistillata and Acropora digitifera provides evidence for extensive differences between species of corals.</title>
        <authorList>
            <person name="Voolstra C.R."/>
            <person name="Li Y."/>
            <person name="Liew Y.J."/>
            <person name="Baumgarten S."/>
            <person name="Zoccola D."/>
            <person name="Flot J.-F."/>
            <person name="Tambutte S."/>
            <person name="Allemand D."/>
            <person name="Aranda M."/>
        </authorList>
    </citation>
    <scope>NUCLEOTIDE SEQUENCE [LARGE SCALE GENOMIC DNA]</scope>
</reference>
<dbReference type="InterPro" id="IPR036179">
    <property type="entry name" value="Ig-like_dom_sf"/>
</dbReference>
<dbReference type="InterPro" id="IPR021533">
    <property type="entry name" value="PepSY-like"/>
</dbReference>
<dbReference type="InterPro" id="IPR007110">
    <property type="entry name" value="Ig-like_dom"/>
</dbReference>
<protein>
    <submittedName>
        <fullName evidence="4">Hemicentin-2</fullName>
    </submittedName>
</protein>
<name>A0A2B4RYS8_STYPI</name>
<dbReference type="InterPro" id="IPR003599">
    <property type="entry name" value="Ig_sub"/>
</dbReference>
<feature type="region of interest" description="Disordered" evidence="1">
    <location>
        <begin position="2444"/>
        <end position="2469"/>
    </location>
</feature>
<feature type="domain" description="Ig-like" evidence="3">
    <location>
        <begin position="776"/>
        <end position="856"/>
    </location>
</feature>
<dbReference type="PROSITE" id="PS50835">
    <property type="entry name" value="IG_LIKE"/>
    <property type="match status" value="16"/>
</dbReference>
<dbReference type="GO" id="GO:0009897">
    <property type="term" value="C:external side of plasma membrane"/>
    <property type="evidence" value="ECO:0007669"/>
    <property type="project" value="TreeGrafter"/>
</dbReference>
<feature type="domain" description="Ig-like" evidence="3">
    <location>
        <begin position="432"/>
        <end position="510"/>
    </location>
</feature>
<feature type="transmembrane region" description="Helical" evidence="2">
    <location>
        <begin position="2339"/>
        <end position="2356"/>
    </location>
</feature>
<dbReference type="Gene3D" id="2.60.40.10">
    <property type="entry name" value="Immunoglobulins"/>
    <property type="match status" value="16"/>
</dbReference>
<dbReference type="SMART" id="SM00408">
    <property type="entry name" value="IGc2"/>
    <property type="match status" value="5"/>
</dbReference>
<gene>
    <name evidence="4" type="primary">HMCN2</name>
    <name evidence="4" type="ORF">AWC38_SpisGene13554</name>
</gene>
<dbReference type="GO" id="GO:0070062">
    <property type="term" value="C:extracellular exosome"/>
    <property type="evidence" value="ECO:0007669"/>
    <property type="project" value="TreeGrafter"/>
</dbReference>
<evidence type="ECO:0000313" key="4">
    <source>
        <dbReference type="EMBL" id="PFX21943.1"/>
    </source>
</evidence>
<feature type="domain" description="Ig-like" evidence="3">
    <location>
        <begin position="1636"/>
        <end position="1714"/>
    </location>
</feature>
<feature type="domain" description="Ig-like" evidence="3">
    <location>
        <begin position="515"/>
        <end position="598"/>
    </location>
</feature>
<organism evidence="4 5">
    <name type="scientific">Stylophora pistillata</name>
    <name type="common">Smooth cauliflower coral</name>
    <dbReference type="NCBI Taxonomy" id="50429"/>
    <lineage>
        <taxon>Eukaryota</taxon>
        <taxon>Metazoa</taxon>
        <taxon>Cnidaria</taxon>
        <taxon>Anthozoa</taxon>
        <taxon>Hexacorallia</taxon>
        <taxon>Scleractinia</taxon>
        <taxon>Astrocoeniina</taxon>
        <taxon>Pocilloporidae</taxon>
        <taxon>Stylophora</taxon>
    </lineage>
</organism>
<feature type="domain" description="Ig-like" evidence="3">
    <location>
        <begin position="948"/>
        <end position="1026"/>
    </location>
</feature>
<dbReference type="GO" id="GO:0005769">
    <property type="term" value="C:early endosome"/>
    <property type="evidence" value="ECO:0007669"/>
    <property type="project" value="TreeGrafter"/>
</dbReference>
<keyword evidence="2" id="KW-1133">Transmembrane helix</keyword>
<feature type="transmembrane region" description="Helical" evidence="2">
    <location>
        <begin position="2204"/>
        <end position="2228"/>
    </location>
</feature>
<keyword evidence="2" id="KW-0472">Membrane</keyword>
<dbReference type="PANTHER" id="PTHR46958">
    <property type="entry name" value="B-CELL RECEPTOR CD22"/>
    <property type="match status" value="1"/>
</dbReference>
<dbReference type="Proteomes" id="UP000225706">
    <property type="component" value="Unassembled WGS sequence"/>
</dbReference>
<accession>A0A2B4RYS8</accession>